<dbReference type="Pfam" id="PF00170">
    <property type="entry name" value="bZIP_1"/>
    <property type="match status" value="1"/>
</dbReference>
<dbReference type="GO" id="GO:0016592">
    <property type="term" value="C:mediator complex"/>
    <property type="evidence" value="ECO:0007669"/>
    <property type="project" value="TreeGrafter"/>
</dbReference>
<dbReference type="SUPFAM" id="SSF57959">
    <property type="entry name" value="Leucine zipper domain"/>
    <property type="match status" value="1"/>
</dbReference>
<dbReference type="SMART" id="SM00338">
    <property type="entry name" value="BRLZ"/>
    <property type="match status" value="1"/>
</dbReference>
<dbReference type="GO" id="GO:0003713">
    <property type="term" value="F:transcription coactivator activity"/>
    <property type="evidence" value="ECO:0007669"/>
    <property type="project" value="TreeGrafter"/>
</dbReference>
<feature type="domain" description="BZIP" evidence="2">
    <location>
        <begin position="297"/>
        <end position="354"/>
    </location>
</feature>
<feature type="region of interest" description="Disordered" evidence="1">
    <location>
        <begin position="183"/>
        <end position="235"/>
    </location>
</feature>
<keyword evidence="4" id="KW-1185">Reference proteome</keyword>
<evidence type="ECO:0000313" key="4">
    <source>
        <dbReference type="Proteomes" id="UP000695562"/>
    </source>
</evidence>
<dbReference type="GO" id="GO:0045944">
    <property type="term" value="P:positive regulation of transcription by RNA polymerase II"/>
    <property type="evidence" value="ECO:0007669"/>
    <property type="project" value="TreeGrafter"/>
</dbReference>
<dbReference type="PROSITE" id="PS50217">
    <property type="entry name" value="BZIP"/>
    <property type="match status" value="1"/>
</dbReference>
<gene>
    <name evidence="3" type="ORF">CYY_003110</name>
</gene>
<evidence type="ECO:0000259" key="2">
    <source>
        <dbReference type="PROSITE" id="PS50217"/>
    </source>
</evidence>
<proteinExistence type="predicted"/>
<reference evidence="3" key="1">
    <citation type="submission" date="2020-01" db="EMBL/GenBank/DDBJ databases">
        <title>Development of genomics and gene disruption for Polysphondylium violaceum indicates a role for the polyketide synthase stlB in stalk morphogenesis.</title>
        <authorList>
            <person name="Narita B."/>
            <person name="Kawabe Y."/>
            <person name="Kin K."/>
            <person name="Saito T."/>
            <person name="Gibbs R."/>
            <person name="Kuspa A."/>
            <person name="Muzny D."/>
            <person name="Queller D."/>
            <person name="Richards S."/>
            <person name="Strassman J."/>
            <person name="Sucgang R."/>
            <person name="Worley K."/>
            <person name="Schaap P."/>
        </authorList>
    </citation>
    <scope>NUCLEOTIDE SEQUENCE</scope>
    <source>
        <strain evidence="3">QSvi11</strain>
    </source>
</reference>
<accession>A0A8J4PY86</accession>
<dbReference type="OrthoDB" id="21620at2759"/>
<comment type="caution">
    <text evidence="3">The sequence shown here is derived from an EMBL/GenBank/DDBJ whole genome shotgun (WGS) entry which is preliminary data.</text>
</comment>
<dbReference type="Proteomes" id="UP000695562">
    <property type="component" value="Unassembled WGS sequence"/>
</dbReference>
<dbReference type="CDD" id="cd14686">
    <property type="entry name" value="bZIP"/>
    <property type="match status" value="1"/>
</dbReference>
<dbReference type="InterPro" id="IPR046347">
    <property type="entry name" value="bZIP_sf"/>
</dbReference>
<dbReference type="Gene3D" id="1.20.5.170">
    <property type="match status" value="1"/>
</dbReference>
<dbReference type="InterPro" id="IPR051647">
    <property type="entry name" value="Mediator_comp_sub12"/>
</dbReference>
<sequence>MDFFLDPNNTNNDVPSDLMDVNNNNNNNNSNNSFFNFNFDNNFESNIYNIVPTSNQDVLLNINNNETSLQQQVVQQQQPIVQTQQPIVQPIVQQPQQQYDNNNYYTNNNNSNNNNNYYIPQYQADQVVNQPVYDNCNTNNNIYYQNQQQSIESNNYWTPQQQPQPQQPIQPIQQQQNIIYTYTSPSDTSTHSDSSPYQHDPSSPTTHNQTSPPSSTSGTSEQCLSSSEESNSNDLSKKVKLIKKRKLRFDPAVDIGPDLKDLLLEVSSEEFRKYKKNFYSGPDVKKSVANVINSQYRKIKNRESAQRSREKKSKYTEELEEQLDKSNKEKDDLVEENKRLSNQVEYLKNQNAKLSAFIEQNNNNNNNGNNSFFSNSNGGLQNFLNSSFSIGSPAQNSKKLLGLFLFFFLFGSFVVQPNFLQYSNNHGHNHAYTQTNTLTTGNSQMYYAKNMNPNTYISNAGPRYNGFVRTTLEKLNDNSMSSSSYLDNNNNIIKPHIMPTNNQNLVLDRGFIKNWATLPQNSKTTISFQQNNAQQLIENSNLDKQFHSVSTNTIDKNNDNKLANDACSSYSGSDEDIIELSPMPTEFKRPTTTTTTTTTTNTDSENSPSTTATSPATTNNPRLASHFYNNSTLDLLVENQLLHEPLHQNSNITKFSNSLFKFSFLFDSDQFPNGSNDISKAFLESDDHQIDITSVIVAINKRPRTQL</sequence>
<name>A0A8J4PY86_9MYCE</name>
<feature type="compositionally biased region" description="Polar residues" evidence="1">
    <location>
        <begin position="200"/>
        <end position="209"/>
    </location>
</feature>
<feature type="compositionally biased region" description="Low complexity" evidence="1">
    <location>
        <begin position="210"/>
        <end position="234"/>
    </location>
</feature>
<dbReference type="PANTHER" id="PTHR46007:SF8">
    <property type="entry name" value="C2H2-TYPE DOMAIN-CONTAINING PROTEIN"/>
    <property type="match status" value="1"/>
</dbReference>
<feature type="compositionally biased region" description="Low complexity" evidence="1">
    <location>
        <begin position="183"/>
        <end position="197"/>
    </location>
</feature>
<feature type="region of interest" description="Disordered" evidence="1">
    <location>
        <begin position="583"/>
        <end position="621"/>
    </location>
</feature>
<evidence type="ECO:0000313" key="3">
    <source>
        <dbReference type="EMBL" id="KAF2075605.1"/>
    </source>
</evidence>
<organism evidence="3 4">
    <name type="scientific">Polysphondylium violaceum</name>
    <dbReference type="NCBI Taxonomy" id="133409"/>
    <lineage>
        <taxon>Eukaryota</taxon>
        <taxon>Amoebozoa</taxon>
        <taxon>Evosea</taxon>
        <taxon>Eumycetozoa</taxon>
        <taxon>Dictyostelia</taxon>
        <taxon>Dictyosteliales</taxon>
        <taxon>Dictyosteliaceae</taxon>
        <taxon>Polysphondylium</taxon>
    </lineage>
</organism>
<evidence type="ECO:0000256" key="1">
    <source>
        <dbReference type="SAM" id="MobiDB-lite"/>
    </source>
</evidence>
<dbReference type="PANTHER" id="PTHR46007">
    <property type="entry name" value="MEDIATOR OF RNA POLYMERASE II TRANSCRIPTION SUBUNIT 12"/>
    <property type="match status" value="1"/>
</dbReference>
<dbReference type="InterPro" id="IPR004827">
    <property type="entry name" value="bZIP"/>
</dbReference>
<dbReference type="PROSITE" id="PS00036">
    <property type="entry name" value="BZIP_BASIC"/>
    <property type="match status" value="1"/>
</dbReference>
<dbReference type="GO" id="GO:0003700">
    <property type="term" value="F:DNA-binding transcription factor activity"/>
    <property type="evidence" value="ECO:0007669"/>
    <property type="project" value="InterPro"/>
</dbReference>
<dbReference type="EMBL" id="AJWJ01000093">
    <property type="protein sequence ID" value="KAF2075605.1"/>
    <property type="molecule type" value="Genomic_DNA"/>
</dbReference>
<dbReference type="AlphaFoldDB" id="A0A8J4PY86"/>
<protein>
    <recommendedName>
        <fullName evidence="2">BZIP domain-containing protein</fullName>
    </recommendedName>
</protein>
<feature type="compositionally biased region" description="Basic and acidic residues" evidence="1">
    <location>
        <begin position="301"/>
        <end position="332"/>
    </location>
</feature>
<feature type="compositionally biased region" description="Low complexity" evidence="1">
    <location>
        <begin position="591"/>
        <end position="621"/>
    </location>
</feature>
<feature type="region of interest" description="Disordered" evidence="1">
    <location>
        <begin position="300"/>
        <end position="332"/>
    </location>
</feature>